<feature type="region of interest" description="Disordered" evidence="1">
    <location>
        <begin position="36"/>
        <end position="82"/>
    </location>
</feature>
<dbReference type="RefSeq" id="XP_033521844.1">
    <property type="nucleotide sequence ID" value="XM_033670709.1"/>
</dbReference>
<protein>
    <submittedName>
        <fullName evidence="2">Uncharacterized protein</fullName>
    </submittedName>
</protein>
<name>A0A6A6A8C5_9PLEO</name>
<feature type="compositionally biased region" description="Basic and acidic residues" evidence="1">
    <location>
        <begin position="72"/>
        <end position="82"/>
    </location>
</feature>
<dbReference type="GeneID" id="54411141"/>
<evidence type="ECO:0000313" key="3">
    <source>
        <dbReference type="Proteomes" id="UP000799771"/>
    </source>
</evidence>
<organism evidence="2 3">
    <name type="scientific">Dothidotthia symphoricarpi CBS 119687</name>
    <dbReference type="NCBI Taxonomy" id="1392245"/>
    <lineage>
        <taxon>Eukaryota</taxon>
        <taxon>Fungi</taxon>
        <taxon>Dikarya</taxon>
        <taxon>Ascomycota</taxon>
        <taxon>Pezizomycotina</taxon>
        <taxon>Dothideomycetes</taxon>
        <taxon>Pleosporomycetidae</taxon>
        <taxon>Pleosporales</taxon>
        <taxon>Dothidotthiaceae</taxon>
        <taxon>Dothidotthia</taxon>
    </lineage>
</organism>
<dbReference type="Proteomes" id="UP000799771">
    <property type="component" value="Unassembled WGS sequence"/>
</dbReference>
<feature type="compositionally biased region" description="Basic and acidic residues" evidence="1">
    <location>
        <begin position="118"/>
        <end position="136"/>
    </location>
</feature>
<proteinExistence type="predicted"/>
<keyword evidence="3" id="KW-1185">Reference proteome</keyword>
<evidence type="ECO:0000256" key="1">
    <source>
        <dbReference type="SAM" id="MobiDB-lite"/>
    </source>
</evidence>
<accession>A0A6A6A8C5</accession>
<sequence>MNIQDLLIPSLNETYYHNTGLVVRTPARFNTAQHGQEAVYAASASDEAPRHDSARQDGEDTVTEDEDEDERVGEHSSGDERAMQILATVCAARLAEEEAVSARERESGERGRGKRTKRMTEKARAAVEEGESRSQERVAAGAAAAVRVGRAKTRVNGPVRRSARWAERNGGMAGMEK</sequence>
<evidence type="ECO:0000313" key="2">
    <source>
        <dbReference type="EMBL" id="KAF2127455.1"/>
    </source>
</evidence>
<feature type="compositionally biased region" description="Basic and acidic residues" evidence="1">
    <location>
        <begin position="96"/>
        <end position="111"/>
    </location>
</feature>
<feature type="compositionally biased region" description="Basic and acidic residues" evidence="1">
    <location>
        <begin position="47"/>
        <end position="58"/>
    </location>
</feature>
<feature type="compositionally biased region" description="Acidic residues" evidence="1">
    <location>
        <begin position="59"/>
        <end position="71"/>
    </location>
</feature>
<dbReference type="EMBL" id="ML977511">
    <property type="protein sequence ID" value="KAF2127455.1"/>
    <property type="molecule type" value="Genomic_DNA"/>
</dbReference>
<feature type="region of interest" description="Disordered" evidence="1">
    <location>
        <begin position="96"/>
        <end position="138"/>
    </location>
</feature>
<dbReference type="AlphaFoldDB" id="A0A6A6A8C5"/>
<gene>
    <name evidence="2" type="ORF">P153DRAFT_387996</name>
</gene>
<feature type="region of interest" description="Disordered" evidence="1">
    <location>
        <begin position="153"/>
        <end position="177"/>
    </location>
</feature>
<reference evidence="2" key="1">
    <citation type="journal article" date="2020" name="Stud. Mycol.">
        <title>101 Dothideomycetes genomes: a test case for predicting lifestyles and emergence of pathogens.</title>
        <authorList>
            <person name="Haridas S."/>
            <person name="Albert R."/>
            <person name="Binder M."/>
            <person name="Bloem J."/>
            <person name="Labutti K."/>
            <person name="Salamov A."/>
            <person name="Andreopoulos B."/>
            <person name="Baker S."/>
            <person name="Barry K."/>
            <person name="Bills G."/>
            <person name="Bluhm B."/>
            <person name="Cannon C."/>
            <person name="Castanera R."/>
            <person name="Culley D."/>
            <person name="Daum C."/>
            <person name="Ezra D."/>
            <person name="Gonzalez J."/>
            <person name="Henrissat B."/>
            <person name="Kuo A."/>
            <person name="Liang C."/>
            <person name="Lipzen A."/>
            <person name="Lutzoni F."/>
            <person name="Magnuson J."/>
            <person name="Mondo S."/>
            <person name="Nolan M."/>
            <person name="Ohm R."/>
            <person name="Pangilinan J."/>
            <person name="Park H.-J."/>
            <person name="Ramirez L."/>
            <person name="Alfaro M."/>
            <person name="Sun H."/>
            <person name="Tritt A."/>
            <person name="Yoshinaga Y."/>
            <person name="Zwiers L.-H."/>
            <person name="Turgeon B."/>
            <person name="Goodwin S."/>
            <person name="Spatafora J."/>
            <person name="Crous P."/>
            <person name="Grigoriev I."/>
        </authorList>
    </citation>
    <scope>NUCLEOTIDE SEQUENCE</scope>
    <source>
        <strain evidence="2">CBS 119687</strain>
    </source>
</reference>